<feature type="region of interest" description="Disordered" evidence="1">
    <location>
        <begin position="596"/>
        <end position="637"/>
    </location>
</feature>
<organism evidence="3 4">
    <name type="scientific">Durusdinium trenchii</name>
    <dbReference type="NCBI Taxonomy" id="1381693"/>
    <lineage>
        <taxon>Eukaryota</taxon>
        <taxon>Sar</taxon>
        <taxon>Alveolata</taxon>
        <taxon>Dinophyceae</taxon>
        <taxon>Suessiales</taxon>
        <taxon>Symbiodiniaceae</taxon>
        <taxon>Durusdinium</taxon>
    </lineage>
</organism>
<feature type="domain" description="PARP catalytic" evidence="2">
    <location>
        <begin position="472"/>
        <end position="586"/>
    </location>
</feature>
<evidence type="ECO:0000259" key="2">
    <source>
        <dbReference type="Pfam" id="PF00644"/>
    </source>
</evidence>
<dbReference type="SUPFAM" id="SSF56399">
    <property type="entry name" value="ADP-ribosylation"/>
    <property type="match status" value="1"/>
</dbReference>
<protein>
    <submittedName>
        <fullName evidence="3">Poly [ADP-ribose] polymerase tankyrase (Poly ADP-ribose metabolism enzyme 5) (Protein poly-ADP-ribosyltransferase tankyrase)</fullName>
    </submittedName>
</protein>
<comment type="caution">
    <text evidence="3">The sequence shown here is derived from an EMBL/GenBank/DDBJ whole genome shotgun (WGS) entry which is preliminary data.</text>
</comment>
<accession>A0ABP0M2J7</accession>
<dbReference type="Gene3D" id="3.90.228.10">
    <property type="match status" value="2"/>
</dbReference>
<dbReference type="PANTHER" id="PTHR45740">
    <property type="entry name" value="POLY [ADP-RIBOSE] POLYMERASE"/>
    <property type="match status" value="1"/>
</dbReference>
<dbReference type="EMBL" id="CAXAMM010019446">
    <property type="protein sequence ID" value="CAK9045715.1"/>
    <property type="molecule type" value="Genomic_DNA"/>
</dbReference>
<dbReference type="PANTHER" id="PTHR45740:SF2">
    <property type="entry name" value="POLY [ADP-RIBOSE] POLYMERASE"/>
    <property type="match status" value="1"/>
</dbReference>
<proteinExistence type="predicted"/>
<evidence type="ECO:0000313" key="4">
    <source>
        <dbReference type="Proteomes" id="UP001642464"/>
    </source>
</evidence>
<dbReference type="InterPro" id="IPR051712">
    <property type="entry name" value="ARTD-AVP"/>
</dbReference>
<reference evidence="3 4" key="1">
    <citation type="submission" date="2024-02" db="EMBL/GenBank/DDBJ databases">
        <authorList>
            <person name="Chen Y."/>
            <person name="Shah S."/>
            <person name="Dougan E. K."/>
            <person name="Thang M."/>
            <person name="Chan C."/>
        </authorList>
    </citation>
    <scope>NUCLEOTIDE SEQUENCE [LARGE SCALE GENOMIC DNA]</scope>
</reference>
<keyword evidence="4" id="KW-1185">Reference proteome</keyword>
<feature type="compositionally biased region" description="Basic and acidic residues" evidence="1">
    <location>
        <begin position="618"/>
        <end position="637"/>
    </location>
</feature>
<dbReference type="Pfam" id="PF00644">
    <property type="entry name" value="PARP"/>
    <property type="match status" value="1"/>
</dbReference>
<dbReference type="Proteomes" id="UP001642464">
    <property type="component" value="Unassembled WGS sequence"/>
</dbReference>
<dbReference type="InterPro" id="IPR012317">
    <property type="entry name" value="Poly(ADP-ribose)pol_cat_dom"/>
</dbReference>
<sequence length="637" mass="72220">MTCAKNHVLESLGTSKDNGWGCDGRLQPGGCRSGLTGFHQSQGLRRFRCEACDFDFCEECYLEQLNSRRCTKGHVLVSLGTSLDNGWFCDATKEGGCRSKECGFKDTKGLPRFRCESCDYDLCERCYTSPAAVKGCEKGHKLRGLGLTRDNGWCCDGNKLFGECKRGMKGYKKSKGIFRFRCEVCDFDLCDKCHEARPPLESKAMERREGPLKATNMEVHASLIPEYWDKSILEDIEMGNGLSPTEEGTLNKFAKIPLNEKEIDAIQKLFDSTHKKVYTRDRKGAKVPDGFEVVRVDRIQNLQNWAEFRLRQQEILEEIEKLKENEKGEKGVCANGHELEPLGTSEDNGWGCDARSDGGCLSGITGFHQTKGMNRFRCDRCDFDYCEKCYILRTGAKLCLKGHPLTPLGTTKDNGWFCDNKRTKQGCLRDSKTKGVDRYRCEQCDYDLCDLCYQKHIGHVLNNLKTDQMDMHSHEDDKDSNTVWLFHGTSSEAAELITRGDFLVDKAGSNAGTLYGRGIYLAESCSKSDEYSRENSDGHRCILLCRAVLGNILYNDDVSPNLDCLLRQIRDKQYHSLLGDREKCRRTFREFVVYDDDQEEEPTLSPEETSDTLAAVKTGDKEDEAERRRIPVKEMGD</sequence>
<evidence type="ECO:0000313" key="3">
    <source>
        <dbReference type="EMBL" id="CAK9045715.1"/>
    </source>
</evidence>
<name>A0ABP0M2J7_9DINO</name>
<gene>
    <name evidence="3" type="ORF">SCF082_LOCUS25821</name>
</gene>
<evidence type="ECO:0000256" key="1">
    <source>
        <dbReference type="SAM" id="MobiDB-lite"/>
    </source>
</evidence>